<dbReference type="STRING" id="694327.DFW101_2516"/>
<evidence type="ECO:0000259" key="3">
    <source>
        <dbReference type="Pfam" id="PF11741"/>
    </source>
</evidence>
<evidence type="ECO:0000313" key="4">
    <source>
        <dbReference type="EMBL" id="EHJ48520.1"/>
    </source>
</evidence>
<dbReference type="OrthoDB" id="5457863at2"/>
<feature type="compositionally biased region" description="Low complexity" evidence="1">
    <location>
        <begin position="162"/>
        <end position="172"/>
    </location>
</feature>
<keyword evidence="5" id="KW-1185">Reference proteome</keyword>
<name>G7Q737_9BACT</name>
<proteinExistence type="predicted"/>
<evidence type="ECO:0000256" key="1">
    <source>
        <dbReference type="SAM" id="MobiDB-lite"/>
    </source>
</evidence>
<feature type="compositionally biased region" description="Low complexity" evidence="1">
    <location>
        <begin position="224"/>
        <end position="241"/>
    </location>
</feature>
<dbReference type="RefSeq" id="WP_009181893.1">
    <property type="nucleotide sequence ID" value="NZ_CM001368.1"/>
</dbReference>
<feature type="compositionally biased region" description="Low complexity" evidence="1">
    <location>
        <begin position="92"/>
        <end position="114"/>
    </location>
</feature>
<sequence length="365" mass="35851">MALTRGDKTIILGAVALAVTVVLGLAILKKPFLFSGGAKGPVAAIPPAPTAASVPAVEETLSPPPAPAVPVEVQAAAPATAPPAVPTPATPAPAAAVPAAAATAQKPAGTGPAPSVAGDETLEKMFAEIAGDPAPVGKAAEAKAAPGHGPAGDAGHGPEPAPVAEPKAAPAAAPQPAPAPAPVVAEAPATAAPAATPLTKAEQKAQAREQAKEKAREKAKAAAEAKAAAPAAAGPKPAAPAVSPAKAQAVSAKAGAAGGNVIRIVAEEKPGEYLLVVHTSKPAGPATKLFMTDPPRLVLDLAGPWTYTGPMSTVTGNDFIRQIRVGKHPDMFRVVLDMAPDATSRLRGAPAIERVPEGVALRIPK</sequence>
<dbReference type="HOGENOM" id="CLU_758055_0_0_7"/>
<dbReference type="AlphaFoldDB" id="G7Q737"/>
<organism evidence="4 5">
    <name type="scientific">Solidesulfovibrio carbinoliphilus subsp. oakridgensis</name>
    <dbReference type="NCBI Taxonomy" id="694327"/>
    <lineage>
        <taxon>Bacteria</taxon>
        <taxon>Pseudomonadati</taxon>
        <taxon>Thermodesulfobacteriota</taxon>
        <taxon>Desulfovibrionia</taxon>
        <taxon>Desulfovibrionales</taxon>
        <taxon>Desulfovibrionaceae</taxon>
        <taxon>Solidesulfovibrio</taxon>
    </lineage>
</organism>
<evidence type="ECO:0000313" key="5">
    <source>
        <dbReference type="Proteomes" id="UP000004662"/>
    </source>
</evidence>
<evidence type="ECO:0000256" key="2">
    <source>
        <dbReference type="SAM" id="Phobius"/>
    </source>
</evidence>
<dbReference type="eggNOG" id="ENOG5031WFM">
    <property type="taxonomic scope" value="Bacteria"/>
</dbReference>
<feature type="compositionally biased region" description="Low complexity" evidence="1">
    <location>
        <begin position="182"/>
        <end position="200"/>
    </location>
</feature>
<reference evidence="5" key="1">
    <citation type="journal article" date="2015" name="Genome Announc.">
        <title>High-Quality Draft Genome Sequence of Desulfovibrio carbinoliphilus FW-101-2B, an Organic Acid-Oxidizing Sulfate-Reducing Bacterium Isolated from Uranium(VI)-Contaminated Groundwater.</title>
        <authorList>
            <person name="Ramsay B.D."/>
            <person name="Hwang C."/>
            <person name="Woo H.L."/>
            <person name="Carroll S.L."/>
            <person name="Lucas S."/>
            <person name="Han J."/>
            <person name="Lapidus A.L."/>
            <person name="Cheng J.F."/>
            <person name="Goodwin L.A."/>
            <person name="Pitluck S."/>
            <person name="Peters L."/>
            <person name="Chertkov O."/>
            <person name="Held B."/>
            <person name="Detter J.C."/>
            <person name="Han C.S."/>
            <person name="Tapia R."/>
            <person name="Land M.L."/>
            <person name="Hauser L.J."/>
            <person name="Kyrpides N.C."/>
            <person name="Ivanova N.N."/>
            <person name="Mikhailova N."/>
            <person name="Pagani I."/>
            <person name="Woyke T."/>
            <person name="Arkin A.P."/>
            <person name="Dehal P."/>
            <person name="Chivian D."/>
            <person name="Criddle C.S."/>
            <person name="Wu W."/>
            <person name="Chakraborty R."/>
            <person name="Hazen T.C."/>
            <person name="Fields M.W."/>
        </authorList>
    </citation>
    <scope>NUCLEOTIDE SEQUENCE [LARGE SCALE GENOMIC DNA]</scope>
    <source>
        <strain evidence="5">FW-101-2B</strain>
    </source>
</reference>
<feature type="domain" description="AMIN" evidence="3">
    <location>
        <begin position="275"/>
        <end position="340"/>
    </location>
</feature>
<feature type="compositionally biased region" description="Pro residues" evidence="1">
    <location>
        <begin position="80"/>
        <end position="91"/>
    </location>
</feature>
<accession>G7Q737</accession>
<feature type="region of interest" description="Disordered" evidence="1">
    <location>
        <begin position="137"/>
        <end position="241"/>
    </location>
</feature>
<keyword evidence="2" id="KW-1133">Transmembrane helix</keyword>
<dbReference type="InterPro" id="IPR021731">
    <property type="entry name" value="AMIN_dom"/>
</dbReference>
<dbReference type="Pfam" id="PF11741">
    <property type="entry name" value="AMIN"/>
    <property type="match status" value="1"/>
</dbReference>
<dbReference type="EMBL" id="CM001368">
    <property type="protein sequence ID" value="EHJ48520.1"/>
    <property type="molecule type" value="Genomic_DNA"/>
</dbReference>
<keyword evidence="2" id="KW-0472">Membrane</keyword>
<feature type="compositionally biased region" description="Basic and acidic residues" evidence="1">
    <location>
        <begin position="201"/>
        <end position="223"/>
    </location>
</feature>
<keyword evidence="2" id="KW-0812">Transmembrane</keyword>
<feature type="compositionally biased region" description="Low complexity" evidence="1">
    <location>
        <begin position="137"/>
        <end position="148"/>
    </location>
</feature>
<dbReference type="Proteomes" id="UP000004662">
    <property type="component" value="Chromosome"/>
</dbReference>
<feature type="transmembrane region" description="Helical" evidence="2">
    <location>
        <begin position="9"/>
        <end position="28"/>
    </location>
</feature>
<protein>
    <recommendedName>
        <fullName evidence="3">AMIN domain-containing protein</fullName>
    </recommendedName>
</protein>
<feature type="region of interest" description="Disordered" evidence="1">
    <location>
        <begin position="80"/>
        <end position="117"/>
    </location>
</feature>
<gene>
    <name evidence="4" type="ORF">DFW101_2516</name>
</gene>
<dbReference type="Gene3D" id="2.60.40.3500">
    <property type="match status" value="1"/>
</dbReference>